<dbReference type="PANTHER" id="PTHR30290">
    <property type="entry name" value="PERIPLASMIC BINDING COMPONENT OF ABC TRANSPORTER"/>
    <property type="match status" value="1"/>
</dbReference>
<feature type="chain" id="PRO_5017221268" evidence="5">
    <location>
        <begin position="34"/>
        <end position="531"/>
    </location>
</feature>
<keyword evidence="8" id="KW-1185">Reference proteome</keyword>
<keyword evidence="2" id="KW-0813">Transport</keyword>
<evidence type="ECO:0000256" key="3">
    <source>
        <dbReference type="ARBA" id="ARBA00022729"/>
    </source>
</evidence>
<evidence type="ECO:0000256" key="1">
    <source>
        <dbReference type="ARBA" id="ARBA00005695"/>
    </source>
</evidence>
<dbReference type="Gene3D" id="3.90.76.10">
    <property type="entry name" value="Dipeptide-binding Protein, Domain 1"/>
    <property type="match status" value="1"/>
</dbReference>
<dbReference type="InterPro" id="IPR000914">
    <property type="entry name" value="SBP_5_dom"/>
</dbReference>
<accession>A0A3A3Z1Z6</accession>
<dbReference type="InterPro" id="IPR030678">
    <property type="entry name" value="Peptide/Ni-bd"/>
</dbReference>
<dbReference type="GO" id="GO:1904680">
    <property type="term" value="F:peptide transmembrane transporter activity"/>
    <property type="evidence" value="ECO:0007669"/>
    <property type="project" value="TreeGrafter"/>
</dbReference>
<dbReference type="PANTHER" id="PTHR30290:SF9">
    <property type="entry name" value="OLIGOPEPTIDE-BINDING PROTEIN APPA"/>
    <property type="match status" value="1"/>
</dbReference>
<dbReference type="OrthoDB" id="9046151at2"/>
<dbReference type="Proteomes" id="UP000265614">
    <property type="component" value="Unassembled WGS sequence"/>
</dbReference>
<evidence type="ECO:0000313" key="8">
    <source>
        <dbReference type="Proteomes" id="UP000265614"/>
    </source>
</evidence>
<proteinExistence type="inferred from homology"/>
<feature type="signal peptide" evidence="5">
    <location>
        <begin position="1"/>
        <end position="33"/>
    </location>
</feature>
<dbReference type="EMBL" id="QZEZ01000001">
    <property type="protein sequence ID" value="RJK98270.1"/>
    <property type="molecule type" value="Genomic_DNA"/>
</dbReference>
<dbReference type="InterPro" id="IPR039424">
    <property type="entry name" value="SBP_5"/>
</dbReference>
<name>A0A3A3Z1Z6_9ACTN</name>
<keyword evidence="3 5" id="KW-0732">Signal</keyword>
<reference evidence="7 8" key="1">
    <citation type="submission" date="2018-09" db="EMBL/GenBank/DDBJ databases">
        <title>YIM 75000 draft genome.</title>
        <authorList>
            <person name="Tang S."/>
            <person name="Feng Y."/>
        </authorList>
    </citation>
    <scope>NUCLEOTIDE SEQUENCE [LARGE SCALE GENOMIC DNA]</scope>
    <source>
        <strain evidence="7 8">YIM 75000</strain>
    </source>
</reference>
<dbReference type="Pfam" id="PF00496">
    <property type="entry name" value="SBP_bac_5"/>
    <property type="match status" value="1"/>
</dbReference>
<dbReference type="GO" id="GO:0042597">
    <property type="term" value="C:periplasmic space"/>
    <property type="evidence" value="ECO:0007669"/>
    <property type="project" value="UniProtKB-ARBA"/>
</dbReference>
<dbReference type="AlphaFoldDB" id="A0A3A3Z1Z6"/>
<dbReference type="GO" id="GO:0015833">
    <property type="term" value="P:peptide transport"/>
    <property type="evidence" value="ECO:0007669"/>
    <property type="project" value="TreeGrafter"/>
</dbReference>
<dbReference type="SUPFAM" id="SSF53850">
    <property type="entry name" value="Periplasmic binding protein-like II"/>
    <property type="match status" value="1"/>
</dbReference>
<dbReference type="GO" id="GO:0043190">
    <property type="term" value="C:ATP-binding cassette (ABC) transporter complex"/>
    <property type="evidence" value="ECO:0007669"/>
    <property type="project" value="InterPro"/>
</dbReference>
<feature type="domain" description="Solute-binding protein family 5" evidence="6">
    <location>
        <begin position="104"/>
        <end position="443"/>
    </location>
</feature>
<dbReference type="PROSITE" id="PS51257">
    <property type="entry name" value="PROKAR_LIPOPROTEIN"/>
    <property type="match status" value="1"/>
</dbReference>
<evidence type="ECO:0000259" key="6">
    <source>
        <dbReference type="Pfam" id="PF00496"/>
    </source>
</evidence>
<gene>
    <name evidence="7" type="ORF">D5H78_05125</name>
</gene>
<dbReference type="PIRSF" id="PIRSF002741">
    <property type="entry name" value="MppA"/>
    <property type="match status" value="1"/>
</dbReference>
<protein>
    <submittedName>
        <fullName evidence="7">ABC transporter substrate-binding protein</fullName>
    </submittedName>
</protein>
<evidence type="ECO:0000256" key="4">
    <source>
        <dbReference type="SAM" id="MobiDB-lite"/>
    </source>
</evidence>
<evidence type="ECO:0000313" key="7">
    <source>
        <dbReference type="EMBL" id="RJK98270.1"/>
    </source>
</evidence>
<comment type="caution">
    <text evidence="7">The sequence shown here is derived from an EMBL/GenBank/DDBJ whole genome shotgun (WGS) entry which is preliminary data.</text>
</comment>
<dbReference type="RefSeq" id="WP_119949195.1">
    <property type="nucleotide sequence ID" value="NZ_QZEZ01000001.1"/>
</dbReference>
<sequence>MRTTASTPTTRAPGRRRARALAAAAAAALLAGACSGGGDDVDVEGGGSGGSGGGGGGGDGTFVAAISGRPDQLDPHKTSAYPSFQVLENVYDTLVVPDPEDLTYQPSLATEWTTSEDGLTWSFTLRDGVVFHDGSEFDAADVVYSYDRIVDEELQNAYRFATVEDVVAVDPRTVELRLSAPTPNLLDQIGNFKGMAILPEGAAEQVDLNQEAVGTGPYRLASVNPGDVQLTAFEDYWGDAPGVGEVEVRFVAEPTQALTALRTGEVQWTDNVPPQDITSLEDEDGVTLGRTPSVDYWYMAFNIAQEPWSDVRARQAMAYAVDREAVTQAARFDAATVNQAAIPEQSFWYYDYAPFEPDPDRARSLLQEAGVQDGQAMRLMVTDEFPETVQAAQVIAAQLGEVGVDVQVETVDFATWLDRQGRGDFDAFMLGWLGNNDPFGWYDSQHRCEGGNNYQGYCNPEVDRLLDEAATETDRDRRKELYDQAATTIVDEVSYLYFYNPDVVQAWSDDVTGYEVRADRAVNFETVELSQ</sequence>
<comment type="similarity">
    <text evidence="1">Belongs to the bacterial solute-binding protein 5 family.</text>
</comment>
<feature type="region of interest" description="Disordered" evidence="4">
    <location>
        <begin position="44"/>
        <end position="69"/>
    </location>
</feature>
<dbReference type="Gene3D" id="3.40.190.10">
    <property type="entry name" value="Periplasmic binding protein-like II"/>
    <property type="match status" value="1"/>
</dbReference>
<organism evidence="7 8">
    <name type="scientific">Vallicoccus soli</name>
    <dbReference type="NCBI Taxonomy" id="2339232"/>
    <lineage>
        <taxon>Bacteria</taxon>
        <taxon>Bacillati</taxon>
        <taxon>Actinomycetota</taxon>
        <taxon>Actinomycetes</taxon>
        <taxon>Motilibacterales</taxon>
        <taxon>Vallicoccaceae</taxon>
        <taxon>Vallicoccus</taxon>
    </lineage>
</organism>
<dbReference type="Gene3D" id="3.10.105.10">
    <property type="entry name" value="Dipeptide-binding Protein, Domain 3"/>
    <property type="match status" value="1"/>
</dbReference>
<feature type="compositionally biased region" description="Gly residues" evidence="4">
    <location>
        <begin position="44"/>
        <end position="60"/>
    </location>
</feature>
<evidence type="ECO:0000256" key="5">
    <source>
        <dbReference type="SAM" id="SignalP"/>
    </source>
</evidence>
<evidence type="ECO:0000256" key="2">
    <source>
        <dbReference type="ARBA" id="ARBA00022448"/>
    </source>
</evidence>